<dbReference type="GO" id="GO:0016866">
    <property type="term" value="F:intramolecular transferase activity"/>
    <property type="evidence" value="ECO:0007669"/>
    <property type="project" value="InterPro"/>
</dbReference>
<evidence type="ECO:0000259" key="6">
    <source>
        <dbReference type="Pfam" id="PF13243"/>
    </source>
</evidence>
<keyword evidence="4" id="KW-0413">Isomerase</keyword>
<feature type="domain" description="Squalene cyclase N-terminal" evidence="7">
    <location>
        <begin position="41"/>
        <end position="319"/>
    </location>
</feature>
<dbReference type="PANTHER" id="PTHR11764">
    <property type="entry name" value="TERPENE CYCLASE/MUTASE FAMILY MEMBER"/>
    <property type="match status" value="1"/>
</dbReference>
<dbReference type="Gene3D" id="1.50.10.20">
    <property type="match status" value="2"/>
</dbReference>
<dbReference type="NCBIfam" id="TIGR01787">
    <property type="entry name" value="squalene_cyclas"/>
    <property type="match status" value="1"/>
</dbReference>
<evidence type="ECO:0000313" key="8">
    <source>
        <dbReference type="EMBL" id="BCB91757.1"/>
    </source>
</evidence>
<dbReference type="InterPro" id="IPR008930">
    <property type="entry name" value="Terpenoid_cyclase/PrenylTrfase"/>
</dbReference>
<dbReference type="Proteomes" id="UP000503011">
    <property type="component" value="Chromosome"/>
</dbReference>
<evidence type="ECO:0000256" key="2">
    <source>
        <dbReference type="ARBA" id="ARBA00009755"/>
    </source>
</evidence>
<protein>
    <submittedName>
        <fullName evidence="8">Squalene-hopene cyclase</fullName>
    </submittedName>
</protein>
<evidence type="ECO:0000313" key="9">
    <source>
        <dbReference type="Proteomes" id="UP000503011"/>
    </source>
</evidence>
<gene>
    <name evidence="8" type="ORF">Psuf_090700</name>
</gene>
<dbReference type="GO" id="GO:0016104">
    <property type="term" value="P:triterpenoid biosynthetic process"/>
    <property type="evidence" value="ECO:0007669"/>
    <property type="project" value="InterPro"/>
</dbReference>
<dbReference type="InterPro" id="IPR006400">
    <property type="entry name" value="Hopene-cyclase"/>
</dbReference>
<keyword evidence="3" id="KW-0677">Repeat</keyword>
<organism evidence="8 9">
    <name type="scientific">Phytohabitans suffuscus</name>
    <dbReference type="NCBI Taxonomy" id="624315"/>
    <lineage>
        <taxon>Bacteria</taxon>
        <taxon>Bacillati</taxon>
        <taxon>Actinomycetota</taxon>
        <taxon>Actinomycetes</taxon>
        <taxon>Micromonosporales</taxon>
        <taxon>Micromonosporaceae</taxon>
    </lineage>
</organism>
<feature type="region of interest" description="Disordered" evidence="5">
    <location>
        <begin position="551"/>
        <end position="573"/>
    </location>
</feature>
<evidence type="ECO:0000256" key="4">
    <source>
        <dbReference type="ARBA" id="ARBA00023235"/>
    </source>
</evidence>
<dbReference type="SUPFAM" id="SSF48239">
    <property type="entry name" value="Terpenoid cyclases/Protein prenyltransferases"/>
    <property type="match status" value="2"/>
</dbReference>
<dbReference type="Pfam" id="PF13249">
    <property type="entry name" value="SQHop_cyclase_N"/>
    <property type="match status" value="1"/>
</dbReference>
<dbReference type="InterPro" id="IPR032696">
    <property type="entry name" value="SQ_cyclase_C"/>
</dbReference>
<dbReference type="NCBIfam" id="TIGR01507">
    <property type="entry name" value="hopene_cyclase"/>
    <property type="match status" value="1"/>
</dbReference>
<dbReference type="Pfam" id="PF13243">
    <property type="entry name" value="SQHop_cyclase_C"/>
    <property type="match status" value="1"/>
</dbReference>
<keyword evidence="9" id="KW-1185">Reference proteome</keyword>
<comment type="pathway">
    <text evidence="1">Secondary metabolite biosynthesis; hopanoid biosynthesis.</text>
</comment>
<dbReference type="AlphaFoldDB" id="A0A6F8Z043"/>
<accession>A0A6F8Z043</accession>
<dbReference type="PANTHER" id="PTHR11764:SF20">
    <property type="entry name" value="LANOSTEROL SYNTHASE"/>
    <property type="match status" value="1"/>
</dbReference>
<proteinExistence type="inferred from homology"/>
<dbReference type="GO" id="GO:0005811">
    <property type="term" value="C:lipid droplet"/>
    <property type="evidence" value="ECO:0007669"/>
    <property type="project" value="InterPro"/>
</dbReference>
<dbReference type="SFLD" id="SFLDG01016">
    <property type="entry name" value="Prenyltransferase_Like_2"/>
    <property type="match status" value="1"/>
</dbReference>
<dbReference type="EMBL" id="AP022871">
    <property type="protein sequence ID" value="BCB91757.1"/>
    <property type="molecule type" value="Genomic_DNA"/>
</dbReference>
<evidence type="ECO:0000256" key="5">
    <source>
        <dbReference type="SAM" id="MobiDB-lite"/>
    </source>
</evidence>
<evidence type="ECO:0000256" key="1">
    <source>
        <dbReference type="ARBA" id="ARBA00004999"/>
    </source>
</evidence>
<evidence type="ECO:0000256" key="3">
    <source>
        <dbReference type="ARBA" id="ARBA00022737"/>
    </source>
</evidence>
<feature type="domain" description="Squalene cyclase C-terminal" evidence="6">
    <location>
        <begin position="334"/>
        <end position="648"/>
    </location>
</feature>
<comment type="similarity">
    <text evidence="2">Belongs to the terpene cyclase/mutase family.</text>
</comment>
<dbReference type="InterPro" id="IPR018333">
    <property type="entry name" value="Squalene_cyclase"/>
</dbReference>
<dbReference type="KEGG" id="psuu:Psuf_090700"/>
<evidence type="ECO:0000259" key="7">
    <source>
        <dbReference type="Pfam" id="PF13249"/>
    </source>
</evidence>
<dbReference type="InterPro" id="IPR032697">
    <property type="entry name" value="SQ_cyclase_N"/>
</dbReference>
<reference evidence="8 9" key="1">
    <citation type="submission" date="2020-03" db="EMBL/GenBank/DDBJ databases">
        <title>Whole genome shotgun sequence of Phytohabitans suffuscus NBRC 105367.</title>
        <authorList>
            <person name="Komaki H."/>
            <person name="Tamura T."/>
        </authorList>
    </citation>
    <scope>NUCLEOTIDE SEQUENCE [LARGE SCALE GENOMIC DNA]</scope>
    <source>
        <strain evidence="8 9">NBRC 105367</strain>
    </source>
</reference>
<feature type="region of interest" description="Disordered" evidence="5">
    <location>
        <begin position="1"/>
        <end position="21"/>
    </location>
</feature>
<reference evidence="8 9" key="2">
    <citation type="submission" date="2020-03" db="EMBL/GenBank/DDBJ databases">
        <authorList>
            <person name="Ichikawa N."/>
            <person name="Kimura A."/>
            <person name="Kitahashi Y."/>
            <person name="Uohara A."/>
        </authorList>
    </citation>
    <scope>NUCLEOTIDE SEQUENCE [LARGE SCALE GENOMIC DNA]</scope>
    <source>
        <strain evidence="8 9">NBRC 105367</strain>
    </source>
</reference>
<name>A0A6F8Z043_9ACTN</name>
<dbReference type="RefSeq" id="WP_173165135.1">
    <property type="nucleotide sequence ID" value="NZ_AP022871.1"/>
</dbReference>
<dbReference type="CDD" id="cd02892">
    <property type="entry name" value="SQCY_1"/>
    <property type="match status" value="1"/>
</dbReference>
<dbReference type="UniPathway" id="UPA00337"/>
<sequence length="652" mass="71793">MTRYLGTGPRAAATRQEEQRTGRAAAVRAARAGGRAAAALDRAVAHLRRLQDPQGWWKGELQTNVTMDAEDLLLREFLGIRGEQETAEAARWIRSQQRDDGTWATFHDGPSDLSTTVEAWVALRLAGDPADAPHMERASSFVVASGGLERTRVFTRIWLALFGLWPWDELPELPPEMIFLPRWFPLNIYDWACWARQTVVPLTVVGSLRPVRPLPFGVDELRTGGRAAPEPGWTAAGAFRRLDRALHWYARRPIRPLRERARRRAARWILDRQEADGSWGGIQPPWVYSLLALHLLGHPLDHPALRAGLAGLDRFTVRELTADGWVRRLEACQSPVWDTGLAVTALLDAGVAPDDPSVVRAAGWLLDEQVLVTGDWAVRRPRLAPGGWAFEFANDGYPDTDDTAEIVLALRRTAYPDRERLRAAVDRGVAWTAGMRSRDGGWAAFDADNTSTLANKLPFCDFGEVIDPPSADVTAHVVEMLAAEGLAGGAECRRGVAWLLRAQEPDGSWFGRWGANYVYGTGAAVPALVAAGTDPAAEPVRRAVRWLEAHQNPDGGWGEDPRSYGDPSLAGRGPSTASQTAWALLALLAAGETSSTVERGVRFLVDTQRPDGTWDEPHFTGTGFPGDFFINYHLYRLVFPVSALGRYLAGRR</sequence>